<name>A0ABM9Y7X8_YERMW</name>
<gene>
    <name evidence="2" type="ORF">ymoll0001_32470</name>
</gene>
<dbReference type="Proteomes" id="UP000003027">
    <property type="component" value="Unassembled WGS sequence"/>
</dbReference>
<evidence type="ECO:0008006" key="4">
    <source>
        <dbReference type="Google" id="ProtNLM"/>
    </source>
</evidence>
<keyword evidence="1" id="KW-0732">Signal</keyword>
<evidence type="ECO:0000313" key="3">
    <source>
        <dbReference type="Proteomes" id="UP000003027"/>
    </source>
</evidence>
<feature type="chain" id="PRO_5046254152" description="Lipoprotein" evidence="1">
    <location>
        <begin position="32"/>
        <end position="123"/>
    </location>
</feature>
<protein>
    <recommendedName>
        <fullName evidence="4">Lipoprotein</fullName>
    </recommendedName>
</protein>
<evidence type="ECO:0000313" key="2">
    <source>
        <dbReference type="EMBL" id="EEQ09792.1"/>
    </source>
</evidence>
<proteinExistence type="predicted"/>
<sequence>MSPHRDKEIKMKKKIAGCIAMVFMGVGNTYAALCPEGTVAQQQAVQIFTDFNGSAPDHMSPMKKAADIANPAEKGKKLSVAEFTASQLSAQSSDNYRIRLLYAVTPYDCFLSGQEIIKMGQGK</sequence>
<feature type="signal peptide" evidence="1">
    <location>
        <begin position="1"/>
        <end position="31"/>
    </location>
</feature>
<dbReference type="EMBL" id="AALD02000030">
    <property type="protein sequence ID" value="EEQ09792.1"/>
    <property type="molecule type" value="Genomic_DNA"/>
</dbReference>
<reference evidence="2" key="1">
    <citation type="submission" date="2008-12" db="EMBL/GenBank/DDBJ databases">
        <title>Annotation of the Yersinia mollaretii ATCC 43969 genome.</title>
        <authorList>
            <person name="Read T.D."/>
            <person name="Akmal A."/>
            <person name="Bishop-Lilly K."/>
            <person name="Chen P.E."/>
            <person name="Cook C."/>
            <person name="Kiley M.P."/>
            <person name="Lentz S."/>
            <person name="Mateczun A."/>
            <person name="Nagarajan N."/>
            <person name="Nolan N."/>
            <person name="Osborne B.I."/>
            <person name="Pop M."/>
            <person name="Sozhamannan S."/>
            <person name="Stewart A.C."/>
            <person name="Sulakvelidze A."/>
            <person name="Thomason B."/>
            <person name="Willner K."/>
            <person name="Zwick M.E."/>
        </authorList>
    </citation>
    <scope>NUCLEOTIDE SEQUENCE [LARGE SCALE GENOMIC DNA]</scope>
    <source>
        <strain evidence="2">ATCC 43969</strain>
    </source>
</reference>
<comment type="caution">
    <text evidence="2">The sequence shown here is derived from an EMBL/GenBank/DDBJ whole genome shotgun (WGS) entry which is preliminary data.</text>
</comment>
<organism evidence="2 3">
    <name type="scientific">Yersinia mollaretii (strain ATCC 43969 / DSM 18520 / CIP 103324 / CNY 7263 / WAIP 204)</name>
    <dbReference type="NCBI Taxonomy" id="349967"/>
    <lineage>
        <taxon>Bacteria</taxon>
        <taxon>Pseudomonadati</taxon>
        <taxon>Pseudomonadota</taxon>
        <taxon>Gammaproteobacteria</taxon>
        <taxon>Enterobacterales</taxon>
        <taxon>Yersiniaceae</taxon>
        <taxon>Yersinia</taxon>
    </lineage>
</organism>
<keyword evidence="3" id="KW-1185">Reference proteome</keyword>
<evidence type="ECO:0000256" key="1">
    <source>
        <dbReference type="SAM" id="SignalP"/>
    </source>
</evidence>
<accession>A0ABM9Y7X8</accession>